<dbReference type="EMBL" id="HG670306">
    <property type="protein sequence ID" value="CDM85691.1"/>
    <property type="molecule type" value="Genomic_DNA"/>
</dbReference>
<evidence type="ECO:0000256" key="3">
    <source>
        <dbReference type="SAM" id="SignalP"/>
    </source>
</evidence>
<feature type="compositionally biased region" description="Low complexity" evidence="1">
    <location>
        <begin position="169"/>
        <end position="193"/>
    </location>
</feature>
<gene>
    <name evidence="4" type="ORF">TRAES_3BF047300060CFD_c1</name>
</gene>
<feature type="region of interest" description="Disordered" evidence="1">
    <location>
        <begin position="142"/>
        <end position="193"/>
    </location>
</feature>
<evidence type="ECO:0008006" key="5">
    <source>
        <dbReference type="Google" id="ProtNLM"/>
    </source>
</evidence>
<dbReference type="AlphaFoldDB" id="A0A077S698"/>
<evidence type="ECO:0000256" key="1">
    <source>
        <dbReference type="SAM" id="MobiDB-lite"/>
    </source>
</evidence>
<evidence type="ECO:0000313" key="4">
    <source>
        <dbReference type="EMBL" id="CDM85691.1"/>
    </source>
</evidence>
<protein>
    <recommendedName>
        <fullName evidence="5">Zinc finger GRF-type domain-containing protein</fullName>
    </recommendedName>
</protein>
<feature type="signal peptide" evidence="3">
    <location>
        <begin position="1"/>
        <end position="29"/>
    </location>
</feature>
<keyword evidence="2" id="KW-0812">Transmembrane</keyword>
<evidence type="ECO:0000256" key="2">
    <source>
        <dbReference type="SAM" id="Phobius"/>
    </source>
</evidence>
<keyword evidence="2" id="KW-1133">Transmembrane helix</keyword>
<feature type="compositionally biased region" description="Basic and acidic residues" evidence="1">
    <location>
        <begin position="145"/>
        <end position="154"/>
    </location>
</feature>
<keyword evidence="2" id="KW-0472">Membrane</keyword>
<organism evidence="4">
    <name type="scientific">Triticum aestivum</name>
    <name type="common">Wheat</name>
    <dbReference type="NCBI Taxonomy" id="4565"/>
    <lineage>
        <taxon>Eukaryota</taxon>
        <taxon>Viridiplantae</taxon>
        <taxon>Streptophyta</taxon>
        <taxon>Embryophyta</taxon>
        <taxon>Tracheophyta</taxon>
        <taxon>Spermatophyta</taxon>
        <taxon>Magnoliopsida</taxon>
        <taxon>Liliopsida</taxon>
        <taxon>Poales</taxon>
        <taxon>Poaceae</taxon>
        <taxon>BOP clade</taxon>
        <taxon>Pooideae</taxon>
        <taxon>Triticodae</taxon>
        <taxon>Triticeae</taxon>
        <taxon>Triticinae</taxon>
        <taxon>Triticum</taxon>
    </lineage>
</organism>
<reference evidence="4" key="1">
    <citation type="journal article" date="2014" name="Science">
        <title>Structural and functional partitioning of bread wheat chromosome 3B.</title>
        <authorList>
            <person name="Choulet F."/>
            <person name="Alberti A."/>
            <person name="Theil S."/>
            <person name="Glover N."/>
            <person name="Barbe V."/>
            <person name="Daron J."/>
            <person name="Pingault L."/>
            <person name="Sourdille P."/>
            <person name="Couloux A."/>
            <person name="Paux E."/>
            <person name="Leroy P."/>
            <person name="Mangenot S."/>
            <person name="Guilhot N."/>
            <person name="Le Gouis J."/>
            <person name="Balfourier F."/>
            <person name="Alaux M."/>
            <person name="Jamilloux V."/>
            <person name="Poulain J."/>
            <person name="Durand C."/>
            <person name="Bellec A."/>
            <person name="Gaspin C."/>
            <person name="Safar J."/>
            <person name="Dolezel J."/>
            <person name="Rogers J."/>
            <person name="Vandepoele K."/>
            <person name="Aury J.M."/>
            <person name="Mayer K."/>
            <person name="Berges H."/>
            <person name="Quesneville H."/>
            <person name="Wincker P."/>
            <person name="Feuillet C."/>
        </authorList>
    </citation>
    <scope>NUCLEOTIDE SEQUENCE</scope>
</reference>
<dbReference type="PANTHER" id="PTHR48124:SF1">
    <property type="entry name" value="ZINC FINGER GRF-TYPE DOMAIN-CONTAINING PROTEIN"/>
    <property type="match status" value="1"/>
</dbReference>
<dbReference type="HOGENOM" id="CLU_071439_0_0_1"/>
<feature type="chain" id="PRO_5009743823" description="Zinc finger GRF-type domain-containing protein" evidence="3">
    <location>
        <begin position="30"/>
        <end position="336"/>
    </location>
</feature>
<proteinExistence type="predicted"/>
<name>A0A077S698_WHEAT</name>
<feature type="transmembrane region" description="Helical" evidence="2">
    <location>
        <begin position="315"/>
        <end position="333"/>
    </location>
</feature>
<accession>A0A077S698</accession>
<dbReference type="PANTHER" id="PTHR48124">
    <property type="entry name" value="GRF-TYPE DOMAIN-CONTAINING PROTEIN"/>
    <property type="match status" value="1"/>
</dbReference>
<sequence length="336" mass="37063">MRRRHQLLVSPSCCLSGLVLLLLALSARAQRQAHTDPSEVAALNAIFRRWGLRASAAWNISGEPCSGAATDDTDIDDDPNFNPAIKCDCSYNGSTVCHITRIPLHAWLVGPSKEPLSREPLAGVLYKRATAVVTTATESTAVTTARERARRREASCGGRGGGKLAVEGAAALRSPSAPSSMSSSSSRATSRMQSRARVDMPVFVCPRCRAGVDRRVSQTPRNQNRPFYVCSENGVTCFFLWVDALAKTLMNELQEEHEEWLRMLPRTAVATPRAPEEEMDGEARTDRELAIELRMLKKKVRKLEDQALPIPICKYFWAFLGMVIALVVMLKMYGKA</sequence>
<keyword evidence="3" id="KW-0732">Signal</keyword>